<accession>A0A377ZS54</accession>
<evidence type="ECO:0000313" key="3">
    <source>
        <dbReference type="Proteomes" id="UP000254487"/>
    </source>
</evidence>
<organism evidence="2 3">
    <name type="scientific">Klebsiella pneumoniae subsp. ozaenae</name>
    <dbReference type="NCBI Taxonomy" id="574"/>
    <lineage>
        <taxon>Bacteria</taxon>
        <taxon>Pseudomonadati</taxon>
        <taxon>Pseudomonadota</taxon>
        <taxon>Gammaproteobacteria</taxon>
        <taxon>Enterobacterales</taxon>
        <taxon>Enterobacteriaceae</taxon>
        <taxon>Klebsiella/Raoultella group</taxon>
        <taxon>Klebsiella</taxon>
        <taxon>Klebsiella pneumoniae complex</taxon>
    </lineage>
</organism>
<dbReference type="Proteomes" id="UP000254487">
    <property type="component" value="Unassembled WGS sequence"/>
</dbReference>
<dbReference type="InterPro" id="IPR038681">
    <property type="entry name" value="Phage_tail_NK_sf"/>
</dbReference>
<gene>
    <name evidence="2" type="ORF">NCTC10313_03834</name>
</gene>
<dbReference type="Pfam" id="PF16532">
    <property type="entry name" value="Phage_tail_NK"/>
    <property type="match status" value="1"/>
</dbReference>
<dbReference type="InterPro" id="IPR032395">
    <property type="entry name" value="Phage_tail_NK"/>
</dbReference>
<evidence type="ECO:0000313" key="2">
    <source>
        <dbReference type="EMBL" id="STU79272.1"/>
    </source>
</evidence>
<proteinExistence type="predicted"/>
<dbReference type="AlphaFoldDB" id="A0A377ZS54"/>
<sequence length="95" mass="10129">MVVFNENKTLFFKLSIVGTWPSGTANRSMQLTFSGSVPDTLVSSRNSATTTDNILLATFFSVDKDGFLATNGSTLTIQSNGAAFTATTIKIIAEQ</sequence>
<feature type="domain" description="Sf6-type phage tail needle knob" evidence="1">
    <location>
        <begin position="1"/>
        <end position="95"/>
    </location>
</feature>
<protein>
    <recommendedName>
        <fullName evidence="1">Sf6-type phage tail needle knob domain-containing protein</fullName>
    </recommendedName>
</protein>
<reference evidence="2 3" key="1">
    <citation type="submission" date="2018-06" db="EMBL/GenBank/DDBJ databases">
        <authorList>
            <consortium name="Pathogen Informatics"/>
            <person name="Doyle S."/>
        </authorList>
    </citation>
    <scope>NUCLEOTIDE SEQUENCE [LARGE SCALE GENOMIC DNA]</scope>
    <source>
        <strain evidence="2 3">NCTC10313</strain>
    </source>
</reference>
<evidence type="ECO:0000259" key="1">
    <source>
        <dbReference type="Pfam" id="PF16532"/>
    </source>
</evidence>
<dbReference type="Gene3D" id="2.60.120.1120">
    <property type="entry name" value="Sf6-type phage tail needle knob"/>
    <property type="match status" value="1"/>
</dbReference>
<name>A0A377ZS54_KLEPO</name>
<dbReference type="EMBL" id="UGLW01000003">
    <property type="protein sequence ID" value="STU79272.1"/>
    <property type="molecule type" value="Genomic_DNA"/>
</dbReference>